<reference evidence="2" key="1">
    <citation type="submission" date="2017-06" db="EMBL/GenBank/DDBJ databases">
        <authorList>
            <person name="Varghese N."/>
            <person name="Submissions S."/>
        </authorList>
    </citation>
    <scope>NUCLEOTIDE SEQUENCE [LARGE SCALE GENOMIC DNA]</scope>
    <source>
        <strain evidence="2">LNB2</strain>
    </source>
</reference>
<accession>A0A239HFA4</accession>
<sequence length="72" mass="8106">MTLIVKKEQPMNEALDDPHYLERRAEQEIDLAQTATHPAAVRAHYLLAGHYLDRLYGEGDEAVDSADERSVA</sequence>
<gene>
    <name evidence="1" type="ORF">SAMN06295912_11676</name>
</gene>
<dbReference type="Proteomes" id="UP000198281">
    <property type="component" value="Unassembled WGS sequence"/>
</dbReference>
<proteinExistence type="predicted"/>
<dbReference type="EMBL" id="FZOS01000016">
    <property type="protein sequence ID" value="SNS79835.1"/>
    <property type="molecule type" value="Genomic_DNA"/>
</dbReference>
<keyword evidence="2" id="KW-1185">Reference proteome</keyword>
<organism evidence="1 2">
    <name type="scientific">Edaphosphingomonas laterariae</name>
    <dbReference type="NCBI Taxonomy" id="861865"/>
    <lineage>
        <taxon>Bacteria</taxon>
        <taxon>Pseudomonadati</taxon>
        <taxon>Pseudomonadota</taxon>
        <taxon>Alphaproteobacteria</taxon>
        <taxon>Sphingomonadales</taxon>
        <taxon>Rhizorhabdaceae</taxon>
        <taxon>Edaphosphingomonas</taxon>
    </lineage>
</organism>
<protein>
    <recommendedName>
        <fullName evidence="3">DUF4167 domain-containing protein</fullName>
    </recommendedName>
</protein>
<evidence type="ECO:0000313" key="1">
    <source>
        <dbReference type="EMBL" id="SNS79835.1"/>
    </source>
</evidence>
<name>A0A239HFA4_9SPHN</name>
<evidence type="ECO:0000313" key="2">
    <source>
        <dbReference type="Proteomes" id="UP000198281"/>
    </source>
</evidence>
<dbReference type="AlphaFoldDB" id="A0A239HFA4"/>
<evidence type="ECO:0008006" key="3">
    <source>
        <dbReference type="Google" id="ProtNLM"/>
    </source>
</evidence>